<protein>
    <submittedName>
        <fullName evidence="2">Uncharacterized protein</fullName>
    </submittedName>
</protein>
<evidence type="ECO:0000313" key="2">
    <source>
        <dbReference type="EMBL" id="KAF6737270.1"/>
    </source>
</evidence>
<gene>
    <name evidence="2" type="ORF">FQA47_016002</name>
</gene>
<dbReference type="EMBL" id="WKFB01000067">
    <property type="protein sequence ID" value="KAF6737270.1"/>
    <property type="molecule type" value="Genomic_DNA"/>
</dbReference>
<accession>A0A834FMY3</accession>
<name>A0A834FMY3_ORYME</name>
<feature type="region of interest" description="Disordered" evidence="1">
    <location>
        <begin position="1"/>
        <end position="22"/>
    </location>
</feature>
<evidence type="ECO:0000313" key="3">
    <source>
        <dbReference type="Proteomes" id="UP000646548"/>
    </source>
</evidence>
<feature type="compositionally biased region" description="Low complexity" evidence="1">
    <location>
        <begin position="73"/>
        <end position="89"/>
    </location>
</feature>
<feature type="compositionally biased region" description="Polar residues" evidence="1">
    <location>
        <begin position="13"/>
        <end position="22"/>
    </location>
</feature>
<reference evidence="2" key="1">
    <citation type="journal article" name="BMC Genomics">
        <title>Long-read sequencing and de novo genome assembly of marine medaka (Oryzias melastigma).</title>
        <authorList>
            <person name="Liang P."/>
            <person name="Saqib H.S.A."/>
            <person name="Ni X."/>
            <person name="Shen Y."/>
        </authorList>
    </citation>
    <scope>NUCLEOTIDE SEQUENCE</scope>
    <source>
        <strain evidence="2">Bigg-433</strain>
    </source>
</reference>
<dbReference type="AlphaFoldDB" id="A0A834FMY3"/>
<evidence type="ECO:0000256" key="1">
    <source>
        <dbReference type="SAM" id="MobiDB-lite"/>
    </source>
</evidence>
<feature type="region of interest" description="Disordered" evidence="1">
    <location>
        <begin position="47"/>
        <end position="109"/>
    </location>
</feature>
<sequence>MTGAECIGGEESPASTCGSLWDSQEDVGAEPAEFSLIRRFLKRFLKKRNAPKNLQPSPEPEPENSDMNEKCRSLQSSYDSQSSDQSNQLRPNFSSTKQLHELEEDDSDF</sequence>
<dbReference type="Proteomes" id="UP000646548">
    <property type="component" value="Unassembled WGS sequence"/>
</dbReference>
<comment type="caution">
    <text evidence="2">The sequence shown here is derived from an EMBL/GenBank/DDBJ whole genome shotgun (WGS) entry which is preliminary data.</text>
</comment>
<proteinExistence type="predicted"/>
<organism evidence="2 3">
    <name type="scientific">Oryzias melastigma</name>
    <name type="common">Marine medaka</name>
    <dbReference type="NCBI Taxonomy" id="30732"/>
    <lineage>
        <taxon>Eukaryota</taxon>
        <taxon>Metazoa</taxon>
        <taxon>Chordata</taxon>
        <taxon>Craniata</taxon>
        <taxon>Vertebrata</taxon>
        <taxon>Euteleostomi</taxon>
        <taxon>Actinopterygii</taxon>
        <taxon>Neopterygii</taxon>
        <taxon>Teleostei</taxon>
        <taxon>Neoteleostei</taxon>
        <taxon>Acanthomorphata</taxon>
        <taxon>Ovalentaria</taxon>
        <taxon>Atherinomorphae</taxon>
        <taxon>Beloniformes</taxon>
        <taxon>Adrianichthyidae</taxon>
        <taxon>Oryziinae</taxon>
        <taxon>Oryzias</taxon>
    </lineage>
</organism>